<reference evidence="2 3" key="1">
    <citation type="submission" date="2018-02" db="EMBL/GenBank/DDBJ databases">
        <title>The genomes of Aspergillus section Nigri reveals drivers in fungal speciation.</title>
        <authorList>
            <consortium name="DOE Joint Genome Institute"/>
            <person name="Vesth T.C."/>
            <person name="Nybo J."/>
            <person name="Theobald S."/>
            <person name="Brandl J."/>
            <person name="Frisvad J.C."/>
            <person name="Nielsen K.F."/>
            <person name="Lyhne E.K."/>
            <person name="Kogle M.E."/>
            <person name="Kuo A."/>
            <person name="Riley R."/>
            <person name="Clum A."/>
            <person name="Nolan M."/>
            <person name="Lipzen A."/>
            <person name="Salamov A."/>
            <person name="Henrissat B."/>
            <person name="Wiebenga A."/>
            <person name="De vries R.P."/>
            <person name="Grigoriev I.V."/>
            <person name="Mortensen U.H."/>
            <person name="Andersen M.R."/>
            <person name="Baker S.E."/>
        </authorList>
    </citation>
    <scope>NUCLEOTIDE SEQUENCE [LARGE SCALE GENOMIC DNA]</scope>
    <source>
        <strain evidence="2 3">CBS 313.89</strain>
    </source>
</reference>
<dbReference type="EMBL" id="KZ824642">
    <property type="protein sequence ID" value="RAK77519.1"/>
    <property type="molecule type" value="Genomic_DNA"/>
</dbReference>
<dbReference type="VEuPathDB" id="FungiDB:BO72DRAFT_496186"/>
<feature type="compositionally biased region" description="Basic and acidic residues" evidence="1">
    <location>
        <begin position="29"/>
        <end position="44"/>
    </location>
</feature>
<evidence type="ECO:0000313" key="2">
    <source>
        <dbReference type="EMBL" id="RAK77519.1"/>
    </source>
</evidence>
<organism evidence="2 3">
    <name type="scientific">Aspergillus fijiensis CBS 313.89</name>
    <dbReference type="NCBI Taxonomy" id="1448319"/>
    <lineage>
        <taxon>Eukaryota</taxon>
        <taxon>Fungi</taxon>
        <taxon>Dikarya</taxon>
        <taxon>Ascomycota</taxon>
        <taxon>Pezizomycotina</taxon>
        <taxon>Eurotiomycetes</taxon>
        <taxon>Eurotiomycetidae</taxon>
        <taxon>Eurotiales</taxon>
        <taxon>Aspergillaceae</taxon>
        <taxon>Aspergillus</taxon>
    </lineage>
</organism>
<accession>A0A8G1RRF5</accession>
<dbReference type="Proteomes" id="UP000249789">
    <property type="component" value="Unassembled WGS sequence"/>
</dbReference>
<keyword evidence="3" id="KW-1185">Reference proteome</keyword>
<evidence type="ECO:0000313" key="3">
    <source>
        <dbReference type="Proteomes" id="UP000249789"/>
    </source>
</evidence>
<protein>
    <submittedName>
        <fullName evidence="2">Uncharacterized protein</fullName>
    </submittedName>
</protein>
<evidence type="ECO:0000256" key="1">
    <source>
        <dbReference type="SAM" id="MobiDB-lite"/>
    </source>
</evidence>
<dbReference type="GeneID" id="63865941"/>
<gene>
    <name evidence="2" type="ORF">BO72DRAFT_496186</name>
</gene>
<name>A0A8G1RRF5_9EURO</name>
<dbReference type="RefSeq" id="XP_040801529.1">
    <property type="nucleotide sequence ID" value="XM_040948608.1"/>
</dbReference>
<feature type="region of interest" description="Disordered" evidence="1">
    <location>
        <begin position="22"/>
        <end position="58"/>
    </location>
</feature>
<proteinExistence type="predicted"/>
<sequence>MGEEAPYPGRVRTEIAASFSNVGPSLSHLQRDTGHGVGKLRREPGIPNPSPPSPQRGTALRLGVLPAQERRMGQVHEYHARLLLAVVIVIVTSRWRPDNDIPGLEKILLVDSAFEVYDSPS</sequence>
<dbReference type="AlphaFoldDB" id="A0A8G1RRF5"/>